<accession>A0A1H3WS60</accession>
<proteinExistence type="predicted"/>
<sequence>MTKSERFVRGWDKLQQIDGEAGNKVINGLKDISPELSRFIIEYSFGTVYSLTSLDNQSKEIVALSSLIAQRAVPEIKVHLNAALNTGLTICQVKEIILQMSVYAGFPKCICGMNTLREVLNERQGQGIIDLEGMAYEQSDYKDRGQQGAQELSLLDPIQEQILRDNFESISPELILFTLEYAYGDIYARNNLDKKYRQIATISALATLGNAVPQLKFHIQAAINIGLNENEIKEIILLMTVYAGFPATINAMNILKEVLSERKIKA</sequence>
<dbReference type="Gene3D" id="1.20.1290.10">
    <property type="entry name" value="AhpD-like"/>
    <property type="match status" value="1"/>
</dbReference>
<dbReference type="PANTHER" id="PTHR33570">
    <property type="entry name" value="4-CARBOXYMUCONOLACTONE DECARBOXYLASE FAMILY PROTEIN"/>
    <property type="match status" value="1"/>
</dbReference>
<dbReference type="PANTHER" id="PTHR33570:SF10">
    <property type="entry name" value="GAMMA-CARBOXYMUCONOLACTONE DECARBOXYLASE"/>
    <property type="match status" value="1"/>
</dbReference>
<dbReference type="InterPro" id="IPR052512">
    <property type="entry name" value="4CMD/NDH-1_regulator"/>
</dbReference>
<evidence type="ECO:0000259" key="1">
    <source>
        <dbReference type="Pfam" id="PF02627"/>
    </source>
</evidence>
<dbReference type="EMBL" id="FNQY01000003">
    <property type="protein sequence ID" value="SDZ89212.1"/>
    <property type="molecule type" value="Genomic_DNA"/>
</dbReference>
<feature type="domain" description="Carboxymuconolactone decarboxylase-like" evidence="1">
    <location>
        <begin position="34"/>
        <end position="109"/>
    </location>
</feature>
<dbReference type="RefSeq" id="WP_091394208.1">
    <property type="nucleotide sequence ID" value="NZ_FNQY01000003.1"/>
</dbReference>
<dbReference type="GO" id="GO:0051920">
    <property type="term" value="F:peroxiredoxin activity"/>
    <property type="evidence" value="ECO:0007669"/>
    <property type="project" value="InterPro"/>
</dbReference>
<feature type="domain" description="Carboxymuconolactone decarboxylase-like" evidence="1">
    <location>
        <begin position="173"/>
        <end position="257"/>
    </location>
</feature>
<organism evidence="2 3">
    <name type="scientific">Arachidicoccus rhizosphaerae</name>
    <dbReference type="NCBI Taxonomy" id="551991"/>
    <lineage>
        <taxon>Bacteria</taxon>
        <taxon>Pseudomonadati</taxon>
        <taxon>Bacteroidota</taxon>
        <taxon>Chitinophagia</taxon>
        <taxon>Chitinophagales</taxon>
        <taxon>Chitinophagaceae</taxon>
        <taxon>Arachidicoccus</taxon>
    </lineage>
</organism>
<dbReference type="STRING" id="551991.SAMN05192529_103208"/>
<dbReference type="InterPro" id="IPR003779">
    <property type="entry name" value="CMD-like"/>
</dbReference>
<name>A0A1H3WS60_9BACT</name>
<protein>
    <submittedName>
        <fullName evidence="2">4-carboxymuconolactone decarboxylase</fullName>
    </submittedName>
</protein>
<dbReference type="SUPFAM" id="SSF69118">
    <property type="entry name" value="AhpD-like"/>
    <property type="match status" value="1"/>
</dbReference>
<dbReference type="Pfam" id="PF02627">
    <property type="entry name" value="CMD"/>
    <property type="match status" value="2"/>
</dbReference>
<keyword evidence="3" id="KW-1185">Reference proteome</keyword>
<dbReference type="AlphaFoldDB" id="A0A1H3WS60"/>
<reference evidence="2 3" key="1">
    <citation type="submission" date="2016-10" db="EMBL/GenBank/DDBJ databases">
        <authorList>
            <person name="de Groot N.N."/>
        </authorList>
    </citation>
    <scope>NUCLEOTIDE SEQUENCE [LARGE SCALE GENOMIC DNA]</scope>
    <source>
        <strain evidence="2 3">Vu-144</strain>
    </source>
</reference>
<dbReference type="Proteomes" id="UP000199041">
    <property type="component" value="Unassembled WGS sequence"/>
</dbReference>
<gene>
    <name evidence="2" type="ORF">SAMN05192529_103208</name>
</gene>
<dbReference type="OrthoDB" id="9802489at2"/>
<dbReference type="InterPro" id="IPR029032">
    <property type="entry name" value="AhpD-like"/>
</dbReference>
<evidence type="ECO:0000313" key="3">
    <source>
        <dbReference type="Proteomes" id="UP000199041"/>
    </source>
</evidence>
<evidence type="ECO:0000313" key="2">
    <source>
        <dbReference type="EMBL" id="SDZ89212.1"/>
    </source>
</evidence>